<reference evidence="2 3" key="1">
    <citation type="submission" date="2021-06" db="EMBL/GenBank/DDBJ databases">
        <title>Gemonas diversity in paddy soil.</title>
        <authorList>
            <person name="Liu G."/>
        </authorList>
    </citation>
    <scope>NUCLEOTIDE SEQUENCE [LARGE SCALE GENOMIC DNA]</scope>
    <source>
        <strain evidence="2 3">RG2</strain>
    </source>
</reference>
<dbReference type="EMBL" id="CP077683">
    <property type="protein sequence ID" value="QXE92902.1"/>
    <property type="molecule type" value="Genomic_DNA"/>
</dbReference>
<keyword evidence="3" id="KW-1185">Reference proteome</keyword>
<dbReference type="PANTHER" id="PTHR33303">
    <property type="entry name" value="CYTOPLASMIC PROTEIN-RELATED"/>
    <property type="match status" value="1"/>
</dbReference>
<gene>
    <name evidence="2" type="ORF">KP001_10455</name>
</gene>
<evidence type="ECO:0000259" key="1">
    <source>
        <dbReference type="SMART" id="SM00881"/>
    </source>
</evidence>
<dbReference type="InterPro" id="IPR003781">
    <property type="entry name" value="CoA-bd"/>
</dbReference>
<dbReference type="Proteomes" id="UP000683559">
    <property type="component" value="Chromosome"/>
</dbReference>
<protein>
    <submittedName>
        <fullName evidence="2">CoA-binding protein</fullName>
    </submittedName>
</protein>
<dbReference type="RefSeq" id="WP_217289441.1">
    <property type="nucleotide sequence ID" value="NZ_CP077683.1"/>
</dbReference>
<dbReference type="SMART" id="SM00881">
    <property type="entry name" value="CoA_binding"/>
    <property type="match status" value="1"/>
</dbReference>
<accession>A0ABX8LLY4</accession>
<proteinExistence type="predicted"/>
<dbReference type="Pfam" id="PF13380">
    <property type="entry name" value="CoA_binding_2"/>
    <property type="match status" value="1"/>
</dbReference>
<evidence type="ECO:0000313" key="2">
    <source>
        <dbReference type="EMBL" id="QXE92902.1"/>
    </source>
</evidence>
<feature type="domain" description="CoA-binding" evidence="1">
    <location>
        <begin position="10"/>
        <end position="102"/>
    </location>
</feature>
<dbReference type="PANTHER" id="PTHR33303:SF2">
    <property type="entry name" value="COA-BINDING DOMAIN-CONTAINING PROTEIN"/>
    <property type="match status" value="1"/>
</dbReference>
<evidence type="ECO:0000313" key="3">
    <source>
        <dbReference type="Proteomes" id="UP000683559"/>
    </source>
</evidence>
<name>A0ABX8LLY4_9BACT</name>
<sequence>MQVPDIKEILTRYRTVAVVGLSPDSGKPSHEVAAYLKRAGYRIIPVNPAVDEVFGEKSYPTLAEIPGAVEIVDVFRRSEFVPEIVEQAIAKGAKVLWLQEGVVHEEAARRARDAGLEVVMDRCMLKEHVKAVKR</sequence>
<organism evidence="2 3">
    <name type="scientific">Geomonas subterranea</name>
    <dbReference type="NCBI Taxonomy" id="2847989"/>
    <lineage>
        <taxon>Bacteria</taxon>
        <taxon>Pseudomonadati</taxon>
        <taxon>Thermodesulfobacteriota</taxon>
        <taxon>Desulfuromonadia</taxon>
        <taxon>Geobacterales</taxon>
        <taxon>Geobacteraceae</taxon>
        <taxon>Geomonas</taxon>
    </lineage>
</organism>